<dbReference type="OrthoDB" id="9803432at2"/>
<proteinExistence type="predicted"/>
<dbReference type="CDD" id="cd18809">
    <property type="entry name" value="SF1_C_RecD"/>
    <property type="match status" value="1"/>
</dbReference>
<evidence type="ECO:0000313" key="3">
    <source>
        <dbReference type="Proteomes" id="UP000321367"/>
    </source>
</evidence>
<dbReference type="SUPFAM" id="SSF52540">
    <property type="entry name" value="P-loop containing nucleoside triphosphate hydrolases"/>
    <property type="match status" value="1"/>
</dbReference>
<sequence length="452" mass="51552">MDKNIKQKSILDFVSFKSPTLEQRNALIAMSDFVSTSNSEDFLILSGAAGTGKTSITTSLIKYLNHQNVQFKIAAPTGRAARILGKKAGATSTTIHSLIYNSVSDPNTGEVNFKLKPNTVKDYSVYLLDEASMISSIITNDEESLFVSTNSLLNDLVKFVKDGNLRNKLILLGDRNQLPPIQEEYSKALSKSYLEENYQLSGESYRLTEVKRQQKDSYILKNAVTVREAIDNNMPPEDLVDLEVQRMNTAALNYIQEYKNYGLEGSISIAATHKMNQLFNRIVREYMYGKFADELVENDLLLIISSWRRKAKELYSGDHVIVKKIDLDETEIIAGLRFVPVKLMFKNLLDKEEFLDDYLLLECLEQSKGLNAEQEKRLRFERFRANKIYQKSGNPADDKYVGAIRATYGHSITCHKAQGGEWKKVYLNSYYMPSLRYQYTAITRAKDELILY</sequence>
<dbReference type="Pfam" id="PF13538">
    <property type="entry name" value="UvrD_C_2"/>
    <property type="match status" value="1"/>
</dbReference>
<dbReference type="InterPro" id="IPR027417">
    <property type="entry name" value="P-loop_NTPase"/>
</dbReference>
<dbReference type="Proteomes" id="UP000321367">
    <property type="component" value="Unassembled WGS sequence"/>
</dbReference>
<dbReference type="InterPro" id="IPR027785">
    <property type="entry name" value="UvrD-like_helicase_C"/>
</dbReference>
<keyword evidence="3" id="KW-1185">Reference proteome</keyword>
<accession>A0A5C6ZUB1</accession>
<organism evidence="2 3">
    <name type="scientific">Gillisia hiemivivida</name>
    <dbReference type="NCBI Taxonomy" id="291190"/>
    <lineage>
        <taxon>Bacteria</taxon>
        <taxon>Pseudomonadati</taxon>
        <taxon>Bacteroidota</taxon>
        <taxon>Flavobacteriia</taxon>
        <taxon>Flavobacteriales</taxon>
        <taxon>Flavobacteriaceae</taxon>
        <taxon>Gillisia</taxon>
    </lineage>
</organism>
<dbReference type="Pfam" id="PF13604">
    <property type="entry name" value="AAA_30"/>
    <property type="match status" value="1"/>
</dbReference>
<dbReference type="PANTHER" id="PTHR11070">
    <property type="entry name" value="UVRD / RECB / PCRA DNA HELICASE FAMILY MEMBER"/>
    <property type="match status" value="1"/>
</dbReference>
<evidence type="ECO:0000259" key="1">
    <source>
        <dbReference type="Pfam" id="PF13538"/>
    </source>
</evidence>
<dbReference type="RefSeq" id="WP_146932248.1">
    <property type="nucleotide sequence ID" value="NZ_CBCSHZ010000008.1"/>
</dbReference>
<protein>
    <submittedName>
        <fullName evidence="2">AAA family ATPase</fullName>
    </submittedName>
</protein>
<reference evidence="2 3" key="1">
    <citation type="submission" date="2019-08" db="EMBL/GenBank/DDBJ databases">
        <title>Genome sequence of Gillisia hiemivivida IC154 (type strain).</title>
        <authorList>
            <person name="Bowman J.P."/>
        </authorList>
    </citation>
    <scope>NUCLEOTIDE SEQUENCE [LARGE SCALE GENOMIC DNA]</scope>
    <source>
        <strain evidence="2 3">IC154</strain>
    </source>
</reference>
<dbReference type="EMBL" id="VORY01000008">
    <property type="protein sequence ID" value="TXD93779.1"/>
    <property type="molecule type" value="Genomic_DNA"/>
</dbReference>
<gene>
    <name evidence="2" type="ORF">ES724_08960</name>
</gene>
<evidence type="ECO:0000313" key="2">
    <source>
        <dbReference type="EMBL" id="TXD93779.1"/>
    </source>
</evidence>
<comment type="caution">
    <text evidence="2">The sequence shown here is derived from an EMBL/GenBank/DDBJ whole genome shotgun (WGS) entry which is preliminary data.</text>
</comment>
<dbReference type="GO" id="GO:0003678">
    <property type="term" value="F:DNA helicase activity"/>
    <property type="evidence" value="ECO:0007669"/>
    <property type="project" value="InterPro"/>
</dbReference>
<dbReference type="InterPro" id="IPR000212">
    <property type="entry name" value="DNA_helicase_UvrD/REP"/>
</dbReference>
<dbReference type="AlphaFoldDB" id="A0A5C6ZUB1"/>
<feature type="domain" description="UvrD-like helicase C-terminal" evidence="1">
    <location>
        <begin position="409"/>
        <end position="452"/>
    </location>
</feature>
<dbReference type="Gene3D" id="3.40.50.300">
    <property type="entry name" value="P-loop containing nucleotide triphosphate hydrolases"/>
    <property type="match status" value="2"/>
</dbReference>
<dbReference type="GO" id="GO:0005524">
    <property type="term" value="F:ATP binding"/>
    <property type="evidence" value="ECO:0007669"/>
    <property type="project" value="InterPro"/>
</dbReference>
<name>A0A5C6ZUB1_9FLAO</name>
<dbReference type="GO" id="GO:0003677">
    <property type="term" value="F:DNA binding"/>
    <property type="evidence" value="ECO:0007669"/>
    <property type="project" value="InterPro"/>
</dbReference>
<dbReference type="CDD" id="cd17933">
    <property type="entry name" value="DEXSc_RecD-like"/>
    <property type="match status" value="1"/>
</dbReference>